<feature type="domain" description="Putative restriction endonuclease" evidence="1">
    <location>
        <begin position="15"/>
        <end position="170"/>
    </location>
</feature>
<dbReference type="SUPFAM" id="SSF52980">
    <property type="entry name" value="Restriction endonuclease-like"/>
    <property type="match status" value="1"/>
</dbReference>
<sequence length="188" mass="21488">MSTQSARTNEISVTDYLAGEQDGELRHEYVAGRVYAMTGASARHGLLVGALHALLYPASRRKGCQLFVNDMKVHIQHGGEDAFYYPDLMLACAPDDRADYYREKPCLLIEVLSETSERIDRREKLYAYTGIASLREYLLVAQDSRRLDLYRRVTDDWTHDRYTQGSVRLGCLDLEIALDDIYVDVERA</sequence>
<comment type="caution">
    <text evidence="2">The sequence shown here is derived from an EMBL/GenBank/DDBJ whole genome shotgun (WGS) entry which is preliminary data.</text>
</comment>
<name>A0AAE2YN99_9PROT</name>
<dbReference type="Gene3D" id="3.90.1570.10">
    <property type="entry name" value="tt1808, chain A"/>
    <property type="match status" value="1"/>
</dbReference>
<evidence type="ECO:0000259" key="1">
    <source>
        <dbReference type="Pfam" id="PF05685"/>
    </source>
</evidence>
<dbReference type="PANTHER" id="PTHR36558">
    <property type="entry name" value="GLR1098 PROTEIN"/>
    <property type="match status" value="1"/>
</dbReference>
<dbReference type="InterPro" id="IPR012296">
    <property type="entry name" value="Nuclease_put_TT1808"/>
</dbReference>
<dbReference type="InterPro" id="IPR011335">
    <property type="entry name" value="Restrct_endonuc-II-like"/>
</dbReference>
<dbReference type="Pfam" id="PF05685">
    <property type="entry name" value="Uma2"/>
    <property type="match status" value="1"/>
</dbReference>
<organism evidence="2 3">
    <name type="scientific">Igneacidithiobacillus copahuensis</name>
    <dbReference type="NCBI Taxonomy" id="2724909"/>
    <lineage>
        <taxon>Bacteria</taxon>
        <taxon>Pseudomonadati</taxon>
        <taxon>Pseudomonadota</taxon>
        <taxon>Acidithiobacillia</taxon>
        <taxon>Acidithiobacillales</taxon>
        <taxon>Acidithiobacillaceae</taxon>
        <taxon>Igneacidithiobacillus</taxon>
    </lineage>
</organism>
<keyword evidence="2" id="KW-0255">Endonuclease</keyword>
<keyword evidence="2" id="KW-0378">Hydrolase</keyword>
<keyword evidence="2" id="KW-0540">Nuclease</keyword>
<dbReference type="AlphaFoldDB" id="A0AAE2YN99"/>
<evidence type="ECO:0000313" key="3">
    <source>
        <dbReference type="Proteomes" id="UP001197378"/>
    </source>
</evidence>
<reference evidence="2" key="1">
    <citation type="journal article" date="2021" name="ISME J.">
        <title>Genomic evolution of the class Acidithiobacillia: deep-branching Proteobacteria living in extreme acidic conditions.</title>
        <authorList>
            <person name="Moya-Beltran A."/>
            <person name="Beard S."/>
            <person name="Rojas-Villalobos C."/>
            <person name="Issotta F."/>
            <person name="Gallardo Y."/>
            <person name="Ulloa R."/>
            <person name="Giaveno A."/>
            <person name="Degli Esposti M."/>
            <person name="Johnson D.B."/>
            <person name="Quatrini R."/>
        </authorList>
    </citation>
    <scope>NUCLEOTIDE SEQUENCE</scope>
    <source>
        <strain evidence="2">VAN18-1</strain>
    </source>
</reference>
<dbReference type="GO" id="GO:0004519">
    <property type="term" value="F:endonuclease activity"/>
    <property type="evidence" value="ECO:0007669"/>
    <property type="project" value="UniProtKB-KW"/>
</dbReference>
<protein>
    <submittedName>
        <fullName evidence="2">Uma2 family endonuclease</fullName>
    </submittedName>
</protein>
<gene>
    <name evidence="2" type="ORF">HFQ13_01790</name>
</gene>
<dbReference type="CDD" id="cd06260">
    <property type="entry name" value="DUF820-like"/>
    <property type="match status" value="1"/>
</dbReference>
<accession>A0AAE2YN99</accession>
<keyword evidence="3" id="KW-1185">Reference proteome</keyword>
<proteinExistence type="predicted"/>
<dbReference type="EMBL" id="JAAXYO010000029">
    <property type="protein sequence ID" value="MBU2786958.1"/>
    <property type="molecule type" value="Genomic_DNA"/>
</dbReference>
<dbReference type="Proteomes" id="UP001197378">
    <property type="component" value="Unassembled WGS sequence"/>
</dbReference>
<dbReference type="InterPro" id="IPR008538">
    <property type="entry name" value="Uma2"/>
</dbReference>
<dbReference type="PANTHER" id="PTHR36558:SF1">
    <property type="entry name" value="RESTRICTION ENDONUCLEASE DOMAIN-CONTAINING PROTEIN-RELATED"/>
    <property type="match status" value="1"/>
</dbReference>
<evidence type="ECO:0000313" key="2">
    <source>
        <dbReference type="EMBL" id="MBU2786958.1"/>
    </source>
</evidence>
<dbReference type="RefSeq" id="WP_226827316.1">
    <property type="nucleotide sequence ID" value="NZ_JAAXYO010000029.1"/>
</dbReference>